<evidence type="ECO:0000259" key="3">
    <source>
        <dbReference type="Pfam" id="PF04782"/>
    </source>
</evidence>
<feature type="compositionally biased region" description="Pro residues" evidence="2">
    <location>
        <begin position="77"/>
        <end position="94"/>
    </location>
</feature>
<proteinExistence type="predicted"/>
<comment type="caution">
    <text evidence="5">The sequence shown here is derived from an EMBL/GenBank/DDBJ whole genome shotgun (WGS) entry which is preliminary data.</text>
</comment>
<feature type="compositionally biased region" description="Basic residues" evidence="2">
    <location>
        <begin position="63"/>
        <end position="75"/>
    </location>
</feature>
<reference evidence="5 6" key="1">
    <citation type="submission" date="2024-02" db="EMBL/GenBank/DDBJ databases">
        <authorList>
            <person name="Vignale AGUSTIN F."/>
            <person name="Sosa J E."/>
            <person name="Modenutti C."/>
        </authorList>
    </citation>
    <scope>NUCLEOTIDE SEQUENCE [LARGE SCALE GENOMIC DNA]</scope>
</reference>
<dbReference type="EMBL" id="CAUOFW020002947">
    <property type="protein sequence ID" value="CAK9156982.1"/>
    <property type="molecule type" value="Genomic_DNA"/>
</dbReference>
<dbReference type="Pfam" id="PF04783">
    <property type="entry name" value="DUF630"/>
    <property type="match status" value="1"/>
</dbReference>
<dbReference type="SUPFAM" id="SSF101447">
    <property type="entry name" value="Formin homology 2 domain (FH2 domain)"/>
    <property type="match status" value="1"/>
</dbReference>
<feature type="domain" description="DUF630" evidence="4">
    <location>
        <begin position="1"/>
        <end position="59"/>
    </location>
</feature>
<gene>
    <name evidence="5" type="ORF">ILEXP_LOCUS25547</name>
</gene>
<dbReference type="Proteomes" id="UP001642360">
    <property type="component" value="Unassembled WGS sequence"/>
</dbReference>
<sequence length="399" mass="43907">MGCCYSRIEREEMVSRCKSRKRYMKQFVKARQVFSASHSMYIRSLRSTGSALLQFATGETTLHHPHTHNHNHHHLPPFLPSPPPLPPTPPPPMSPTTDTWTTSTATSSALPPPPPPPPPPPSSSWDFWDPFVPSSSRSVNEEEWEATTIASEVAVTTTVGTTASVAAPPSAISRFSKETTTTELAVVVSTKSKDLTEIIKELDEYFLSAADAGSQVSLLLEVPTCGFSAQRSSSGKVYGYGKNLSPLLRTWGSSPKWNNGFGKLGEEVAVGNLALGGVTSSSHCSTVERFYAWEKKLYTEVKNAETLKMEHEKRAAQLRKLEMRRAEYVKTEKAKKEVEKLESRMMVASQAIETTSAEIIKLRESELYPQLSELVKGGTWSAGSNSAIIISSGQEIQQY</sequence>
<evidence type="ECO:0000313" key="6">
    <source>
        <dbReference type="Proteomes" id="UP001642360"/>
    </source>
</evidence>
<evidence type="ECO:0008006" key="7">
    <source>
        <dbReference type="Google" id="ProtNLM"/>
    </source>
</evidence>
<feature type="coiled-coil region" evidence="1">
    <location>
        <begin position="301"/>
        <end position="358"/>
    </location>
</feature>
<evidence type="ECO:0000313" key="5">
    <source>
        <dbReference type="EMBL" id="CAK9156982.1"/>
    </source>
</evidence>
<name>A0ABC8SIF7_9AQUA</name>
<organism evidence="5 6">
    <name type="scientific">Ilex paraguariensis</name>
    <name type="common">yerba mate</name>
    <dbReference type="NCBI Taxonomy" id="185542"/>
    <lineage>
        <taxon>Eukaryota</taxon>
        <taxon>Viridiplantae</taxon>
        <taxon>Streptophyta</taxon>
        <taxon>Embryophyta</taxon>
        <taxon>Tracheophyta</taxon>
        <taxon>Spermatophyta</taxon>
        <taxon>Magnoliopsida</taxon>
        <taxon>eudicotyledons</taxon>
        <taxon>Gunneridae</taxon>
        <taxon>Pentapetalae</taxon>
        <taxon>asterids</taxon>
        <taxon>campanulids</taxon>
        <taxon>Aquifoliales</taxon>
        <taxon>Aquifoliaceae</taxon>
        <taxon>Ilex</taxon>
    </lineage>
</organism>
<feature type="compositionally biased region" description="Low complexity" evidence="2">
    <location>
        <begin position="95"/>
        <end position="109"/>
    </location>
</feature>
<accession>A0ABC8SIF7</accession>
<evidence type="ECO:0000256" key="2">
    <source>
        <dbReference type="SAM" id="MobiDB-lite"/>
    </source>
</evidence>
<feature type="domain" description="DUF632" evidence="3">
    <location>
        <begin position="195"/>
        <end position="377"/>
    </location>
</feature>
<keyword evidence="1" id="KW-0175">Coiled coil</keyword>
<dbReference type="Pfam" id="PF04782">
    <property type="entry name" value="DUF632"/>
    <property type="match status" value="1"/>
</dbReference>
<evidence type="ECO:0000259" key="4">
    <source>
        <dbReference type="Pfam" id="PF04783"/>
    </source>
</evidence>
<dbReference type="InterPro" id="IPR006868">
    <property type="entry name" value="DUF630"/>
</dbReference>
<dbReference type="InterPro" id="IPR006867">
    <property type="entry name" value="DUF632"/>
</dbReference>
<keyword evidence="6" id="KW-1185">Reference proteome</keyword>
<dbReference type="PANTHER" id="PTHR21450">
    <property type="entry name" value="PROTEIN ALTERED PHOSPHATE STARVATION RESPONSE 1"/>
    <property type="match status" value="1"/>
</dbReference>
<evidence type="ECO:0000256" key="1">
    <source>
        <dbReference type="SAM" id="Coils"/>
    </source>
</evidence>
<dbReference type="AlphaFoldDB" id="A0ABC8SIF7"/>
<dbReference type="PANTHER" id="PTHR21450:SF23">
    <property type="entry name" value="PROTEIN ALTERED PHOSPHATE STARVATION RESPONSE 1"/>
    <property type="match status" value="1"/>
</dbReference>
<feature type="region of interest" description="Disordered" evidence="2">
    <location>
        <begin position="62"/>
        <end position="127"/>
    </location>
</feature>
<feature type="compositionally biased region" description="Pro residues" evidence="2">
    <location>
        <begin position="110"/>
        <end position="122"/>
    </location>
</feature>
<protein>
    <recommendedName>
        <fullName evidence="7">DUF630 domain-containing protein</fullName>
    </recommendedName>
</protein>